<accession>A0A2K8SII8</accession>
<dbReference type="KEGG" id="nfl:COO91_01162"/>
<protein>
    <submittedName>
        <fullName evidence="1">Uncharacterized protein</fullName>
    </submittedName>
</protein>
<dbReference type="EMBL" id="CP024785">
    <property type="protein sequence ID" value="AUB35286.1"/>
    <property type="molecule type" value="Genomic_DNA"/>
</dbReference>
<sequence>MAVVRVAVTSFLLLPTSVTSYWKLEVSPVEVANALLAGGYAIAIAL</sequence>
<evidence type="ECO:0000313" key="1">
    <source>
        <dbReference type="EMBL" id="AUB35286.1"/>
    </source>
</evidence>
<proteinExistence type="predicted"/>
<reference evidence="1 2" key="1">
    <citation type="submission" date="2017-11" db="EMBL/GenBank/DDBJ databases">
        <title>Complete genome of a free-living desiccation-tolerant cyanobacterium and its photosynthetic adaptation to extreme terrestrial habitat.</title>
        <authorList>
            <person name="Shang J."/>
        </authorList>
    </citation>
    <scope>NUCLEOTIDE SEQUENCE [LARGE SCALE GENOMIC DNA]</scope>
    <source>
        <strain evidence="1 2">CCNUN1</strain>
    </source>
</reference>
<evidence type="ECO:0000313" key="2">
    <source>
        <dbReference type="Proteomes" id="UP000232003"/>
    </source>
</evidence>
<name>A0A2K8SII8_9NOSO</name>
<organism evidence="1 2">
    <name type="scientific">Nostoc flagelliforme CCNUN1</name>
    <dbReference type="NCBI Taxonomy" id="2038116"/>
    <lineage>
        <taxon>Bacteria</taxon>
        <taxon>Bacillati</taxon>
        <taxon>Cyanobacteriota</taxon>
        <taxon>Cyanophyceae</taxon>
        <taxon>Nostocales</taxon>
        <taxon>Nostocaceae</taxon>
        <taxon>Nostoc</taxon>
    </lineage>
</organism>
<dbReference type="Proteomes" id="UP000232003">
    <property type="component" value="Chromosome"/>
</dbReference>
<dbReference type="AlphaFoldDB" id="A0A2K8SII8"/>
<gene>
    <name evidence="1" type="ORF">COO91_01162</name>
</gene>
<keyword evidence="2" id="KW-1185">Reference proteome</keyword>